<dbReference type="GO" id="GO:0005886">
    <property type="term" value="C:plasma membrane"/>
    <property type="evidence" value="ECO:0007669"/>
    <property type="project" value="UniProtKB-SubCell"/>
</dbReference>
<feature type="transmembrane region" description="Helical" evidence="8">
    <location>
        <begin position="113"/>
        <end position="133"/>
    </location>
</feature>
<keyword evidence="5 8" id="KW-0812">Transmembrane</keyword>
<evidence type="ECO:0000256" key="4">
    <source>
        <dbReference type="ARBA" id="ARBA00022475"/>
    </source>
</evidence>
<evidence type="ECO:0000313" key="10">
    <source>
        <dbReference type="Proteomes" id="UP000193963"/>
    </source>
</evidence>
<keyword evidence="4 8" id="KW-1003">Cell membrane</keyword>
<dbReference type="PANTHER" id="PTHR30269:SF37">
    <property type="entry name" value="MEMBRANE TRANSPORTER PROTEIN"/>
    <property type="match status" value="1"/>
</dbReference>
<proteinExistence type="inferred from homology"/>
<dbReference type="InterPro" id="IPR052017">
    <property type="entry name" value="TSUP"/>
</dbReference>
<accession>A0A1X6YRP6</accession>
<feature type="transmembrane region" description="Helical" evidence="8">
    <location>
        <begin position="53"/>
        <end position="76"/>
    </location>
</feature>
<protein>
    <recommendedName>
        <fullName evidence="8">Probable membrane transporter protein</fullName>
    </recommendedName>
</protein>
<feature type="transmembrane region" description="Helical" evidence="8">
    <location>
        <begin position="21"/>
        <end position="47"/>
    </location>
</feature>
<comment type="subcellular location">
    <subcellularLocation>
        <location evidence="1 8">Cell membrane</location>
        <topology evidence="1 8">Multi-pass membrane protein</topology>
    </subcellularLocation>
</comment>
<organism evidence="9 10">
    <name type="scientific">Pseudooceanicola marinus</name>
    <dbReference type="NCBI Taxonomy" id="396013"/>
    <lineage>
        <taxon>Bacteria</taxon>
        <taxon>Pseudomonadati</taxon>
        <taxon>Pseudomonadota</taxon>
        <taxon>Alphaproteobacteria</taxon>
        <taxon>Rhodobacterales</taxon>
        <taxon>Paracoccaceae</taxon>
        <taxon>Pseudooceanicola</taxon>
    </lineage>
</organism>
<reference evidence="9 10" key="1">
    <citation type="submission" date="2017-03" db="EMBL/GenBank/DDBJ databases">
        <authorList>
            <person name="Afonso C.L."/>
            <person name="Miller P.J."/>
            <person name="Scott M.A."/>
            <person name="Spackman E."/>
            <person name="Goraichik I."/>
            <person name="Dimitrov K.M."/>
            <person name="Suarez D.L."/>
            <person name="Swayne D.E."/>
        </authorList>
    </citation>
    <scope>NUCLEOTIDE SEQUENCE [LARGE SCALE GENOMIC DNA]</scope>
    <source>
        <strain evidence="9 10">CECT 7751</strain>
    </source>
</reference>
<feature type="transmembrane region" description="Helical" evidence="8">
    <location>
        <begin position="207"/>
        <end position="225"/>
    </location>
</feature>
<dbReference type="Proteomes" id="UP000193963">
    <property type="component" value="Unassembled WGS sequence"/>
</dbReference>
<gene>
    <name evidence="9" type="ORF">PSM7751_01183</name>
</gene>
<feature type="transmembrane region" description="Helical" evidence="8">
    <location>
        <begin position="88"/>
        <end position="107"/>
    </location>
</feature>
<evidence type="ECO:0000256" key="7">
    <source>
        <dbReference type="ARBA" id="ARBA00023136"/>
    </source>
</evidence>
<evidence type="ECO:0000256" key="1">
    <source>
        <dbReference type="ARBA" id="ARBA00004651"/>
    </source>
</evidence>
<feature type="transmembrane region" description="Helical" evidence="8">
    <location>
        <begin position="237"/>
        <end position="257"/>
    </location>
</feature>
<keyword evidence="10" id="KW-1185">Reference proteome</keyword>
<evidence type="ECO:0000256" key="8">
    <source>
        <dbReference type="RuleBase" id="RU363041"/>
    </source>
</evidence>
<dbReference type="RefSeq" id="WP_085887070.1">
    <property type="nucleotide sequence ID" value="NZ_FWFN01000002.1"/>
</dbReference>
<sequence>MSGVVAEAVTQGLAGAFASPGLFVLLFTCLAAGVVRGFAGFGSALIIMPVAGIFLPVPEAIVVVMGMGVLTWPVIVPRAAREADRRQVAVLAGAAILAAPLGLWLLGWLPQAALRWCVSGAAALTLAALISGWRYGGRVRWPGLAGVGAAAGVLGGTTGLTGPPVILFYLAGPSGAAVVRANTILFLALLDIAIIAGLFWQGRVTASALWLALLLAIPYAVGILVGQRLFAPEHERAYRWLAYGVIALAIVSGLPIFHR</sequence>
<feature type="transmembrane region" description="Helical" evidence="8">
    <location>
        <begin position="177"/>
        <end position="200"/>
    </location>
</feature>
<comment type="similarity">
    <text evidence="2 8">Belongs to the 4-toluene sulfonate uptake permease (TSUP) (TC 2.A.102) family.</text>
</comment>
<dbReference type="PANTHER" id="PTHR30269">
    <property type="entry name" value="TRANSMEMBRANE PROTEIN YFCA"/>
    <property type="match status" value="1"/>
</dbReference>
<dbReference type="InterPro" id="IPR002781">
    <property type="entry name" value="TM_pro_TauE-like"/>
</dbReference>
<dbReference type="OrthoDB" id="9795324at2"/>
<evidence type="ECO:0000256" key="2">
    <source>
        <dbReference type="ARBA" id="ARBA00009142"/>
    </source>
</evidence>
<dbReference type="AlphaFoldDB" id="A0A1X6YRP6"/>
<keyword evidence="7 8" id="KW-0472">Membrane</keyword>
<evidence type="ECO:0000256" key="6">
    <source>
        <dbReference type="ARBA" id="ARBA00022989"/>
    </source>
</evidence>
<keyword evidence="3" id="KW-0813">Transport</keyword>
<dbReference type="Pfam" id="PF01925">
    <property type="entry name" value="TauE"/>
    <property type="match status" value="1"/>
</dbReference>
<name>A0A1X6YRP6_9RHOB</name>
<feature type="transmembrane region" description="Helical" evidence="8">
    <location>
        <begin position="145"/>
        <end position="171"/>
    </location>
</feature>
<evidence type="ECO:0000313" key="9">
    <source>
        <dbReference type="EMBL" id="SLN29111.1"/>
    </source>
</evidence>
<evidence type="ECO:0000256" key="3">
    <source>
        <dbReference type="ARBA" id="ARBA00022448"/>
    </source>
</evidence>
<keyword evidence="6 8" id="KW-1133">Transmembrane helix</keyword>
<evidence type="ECO:0000256" key="5">
    <source>
        <dbReference type="ARBA" id="ARBA00022692"/>
    </source>
</evidence>
<dbReference type="EMBL" id="FWFN01000002">
    <property type="protein sequence ID" value="SLN29111.1"/>
    <property type="molecule type" value="Genomic_DNA"/>
</dbReference>